<sequence>MKLHKHFIMKEILDFLNDLEKNNNREWFEENRARYEATRNQFLVFTELLNNEIRTFDPEVPILAPKDCMFRIFRDVRFSNDKRPYKTNYGSFIARGGRKSGYAGYYLHLQPGSSFLGGGVYMPPSDRLKAIRQEIYLDPKGFMEIKDNPEFQRYLPDEYDDKLKTAPRDFPKDWEYIHLLRNKSYAYDRNLSEEEILSSSLMENVLETFKVLSRMNHFLNQAIDDNLKS</sequence>
<dbReference type="Pfam" id="PF09365">
    <property type="entry name" value="DUF2461"/>
    <property type="match status" value="1"/>
</dbReference>
<dbReference type="EMBL" id="PYGC01000002">
    <property type="protein sequence ID" value="PSK84460.1"/>
    <property type="molecule type" value="Genomic_DNA"/>
</dbReference>
<organism evidence="1 2">
    <name type="scientific">Prolixibacter denitrificans</name>
    <dbReference type="NCBI Taxonomy" id="1541063"/>
    <lineage>
        <taxon>Bacteria</taxon>
        <taxon>Pseudomonadati</taxon>
        <taxon>Bacteroidota</taxon>
        <taxon>Bacteroidia</taxon>
        <taxon>Marinilabiliales</taxon>
        <taxon>Prolixibacteraceae</taxon>
        <taxon>Prolixibacter</taxon>
    </lineage>
</organism>
<dbReference type="Proteomes" id="UP000240621">
    <property type="component" value="Unassembled WGS sequence"/>
</dbReference>
<dbReference type="AlphaFoldDB" id="A0A2P8CHL1"/>
<proteinExistence type="predicted"/>
<protein>
    <submittedName>
        <fullName evidence="1">Uncharacterized protein (TIGR02453 family)</fullName>
    </submittedName>
</protein>
<accession>A0A2P8CHL1</accession>
<evidence type="ECO:0000313" key="1">
    <source>
        <dbReference type="EMBL" id="PSK84460.1"/>
    </source>
</evidence>
<dbReference type="InterPro" id="IPR012808">
    <property type="entry name" value="CHP02453"/>
</dbReference>
<evidence type="ECO:0000313" key="2">
    <source>
        <dbReference type="Proteomes" id="UP000240621"/>
    </source>
</evidence>
<name>A0A2P8CHL1_9BACT</name>
<dbReference type="PIRSF" id="PIRSF028451">
    <property type="entry name" value="UCP028451"/>
    <property type="match status" value="1"/>
</dbReference>
<reference evidence="1 2" key="1">
    <citation type="submission" date="2018-03" db="EMBL/GenBank/DDBJ databases">
        <title>Genomic Encyclopedia of Archaeal and Bacterial Type Strains, Phase II (KMG-II): from individual species to whole genera.</title>
        <authorList>
            <person name="Goeker M."/>
        </authorList>
    </citation>
    <scope>NUCLEOTIDE SEQUENCE [LARGE SCALE GENOMIC DNA]</scope>
    <source>
        <strain evidence="1 2">DSM 27267</strain>
    </source>
</reference>
<dbReference type="InterPro" id="IPR015996">
    <property type="entry name" value="UCP028451"/>
</dbReference>
<dbReference type="PANTHER" id="PTHR36452:SF1">
    <property type="entry name" value="DUF2461 DOMAIN-CONTAINING PROTEIN"/>
    <property type="match status" value="1"/>
</dbReference>
<comment type="caution">
    <text evidence="1">The sequence shown here is derived from an EMBL/GenBank/DDBJ whole genome shotgun (WGS) entry which is preliminary data.</text>
</comment>
<dbReference type="NCBIfam" id="TIGR02453">
    <property type="entry name" value="TIGR02453 family protein"/>
    <property type="match status" value="1"/>
</dbReference>
<gene>
    <name evidence="1" type="ORF">CLV93_102246</name>
</gene>
<dbReference type="PANTHER" id="PTHR36452">
    <property type="entry name" value="CHROMOSOME 12, WHOLE GENOME SHOTGUN SEQUENCE"/>
    <property type="match status" value="1"/>
</dbReference>